<dbReference type="EMBL" id="VSSQ01085787">
    <property type="protein sequence ID" value="MPN33336.1"/>
    <property type="molecule type" value="Genomic_DNA"/>
</dbReference>
<dbReference type="AlphaFoldDB" id="A0A645H4C0"/>
<gene>
    <name evidence="1" type="ORF">SDC9_180822</name>
</gene>
<organism evidence="1">
    <name type="scientific">bioreactor metagenome</name>
    <dbReference type="NCBI Taxonomy" id="1076179"/>
    <lineage>
        <taxon>unclassified sequences</taxon>
        <taxon>metagenomes</taxon>
        <taxon>ecological metagenomes</taxon>
    </lineage>
</organism>
<evidence type="ECO:0000313" key="1">
    <source>
        <dbReference type="EMBL" id="MPN33336.1"/>
    </source>
</evidence>
<protein>
    <submittedName>
        <fullName evidence="1">Uncharacterized protein</fullName>
    </submittedName>
</protein>
<proteinExistence type="predicted"/>
<name>A0A645H4C0_9ZZZZ</name>
<comment type="caution">
    <text evidence="1">The sequence shown here is derived from an EMBL/GenBank/DDBJ whole genome shotgun (WGS) entry which is preliminary data.</text>
</comment>
<sequence length="81" mass="8870">MGAFPRKDIAWSILEEVYRPELPQDSTEVRITAFRTEAADANPTFLNTRTNGDAATFSGLPFSRSGSVNGIRVPITKIAPM</sequence>
<accession>A0A645H4C0</accession>
<reference evidence="1" key="1">
    <citation type="submission" date="2019-08" db="EMBL/GenBank/DDBJ databases">
        <authorList>
            <person name="Kucharzyk K."/>
            <person name="Murdoch R.W."/>
            <person name="Higgins S."/>
            <person name="Loffler F."/>
        </authorList>
    </citation>
    <scope>NUCLEOTIDE SEQUENCE</scope>
</reference>